<dbReference type="InterPro" id="IPR018495">
    <property type="entry name" value="Succ_DH_cyt_bsu_CS"/>
</dbReference>
<evidence type="ECO:0000313" key="9">
    <source>
        <dbReference type="EMBL" id="KAF2204433.1"/>
    </source>
</evidence>
<dbReference type="Proteomes" id="UP000799536">
    <property type="component" value="Unassembled WGS sequence"/>
</dbReference>
<keyword evidence="10" id="KW-1185">Reference proteome</keyword>
<reference evidence="9" key="1">
    <citation type="journal article" date="2020" name="Stud. Mycol.">
        <title>101 Dothideomycetes genomes: a test case for predicting lifestyles and emergence of pathogens.</title>
        <authorList>
            <person name="Haridas S."/>
            <person name="Albert R."/>
            <person name="Binder M."/>
            <person name="Bloem J."/>
            <person name="Labutti K."/>
            <person name="Salamov A."/>
            <person name="Andreopoulos B."/>
            <person name="Baker S."/>
            <person name="Barry K."/>
            <person name="Bills G."/>
            <person name="Bluhm B."/>
            <person name="Cannon C."/>
            <person name="Castanera R."/>
            <person name="Culley D."/>
            <person name="Daum C."/>
            <person name="Ezra D."/>
            <person name="Gonzalez J."/>
            <person name="Henrissat B."/>
            <person name="Kuo A."/>
            <person name="Liang C."/>
            <person name="Lipzen A."/>
            <person name="Lutzoni F."/>
            <person name="Magnuson J."/>
            <person name="Mondo S."/>
            <person name="Nolan M."/>
            <person name="Ohm R."/>
            <person name="Pangilinan J."/>
            <person name="Park H.-J."/>
            <person name="Ramirez L."/>
            <person name="Alfaro M."/>
            <person name="Sun H."/>
            <person name="Tritt A."/>
            <person name="Yoshinaga Y."/>
            <person name="Zwiers L.-H."/>
            <person name="Turgeon B."/>
            <person name="Goodwin S."/>
            <person name="Spatafora J."/>
            <person name="Crous P."/>
            <person name="Grigoriev I."/>
        </authorList>
    </citation>
    <scope>NUCLEOTIDE SEQUENCE</scope>
    <source>
        <strain evidence="9">ATCC 74209</strain>
    </source>
</reference>
<keyword evidence="6" id="KW-0408">Iron</keyword>
<evidence type="ECO:0000256" key="3">
    <source>
        <dbReference type="ARBA" id="ARBA00022692"/>
    </source>
</evidence>
<dbReference type="GO" id="GO:0005739">
    <property type="term" value="C:mitochondrion"/>
    <property type="evidence" value="ECO:0007669"/>
    <property type="project" value="GOC"/>
</dbReference>
<proteinExistence type="predicted"/>
<evidence type="ECO:0000256" key="1">
    <source>
        <dbReference type="ARBA" id="ARBA00004141"/>
    </source>
</evidence>
<dbReference type="InterPro" id="IPR034804">
    <property type="entry name" value="SQR/QFR_C/D"/>
</dbReference>
<feature type="transmembrane region" description="Helical" evidence="8">
    <location>
        <begin position="154"/>
        <end position="173"/>
    </location>
</feature>
<evidence type="ECO:0000256" key="4">
    <source>
        <dbReference type="ARBA" id="ARBA00022723"/>
    </source>
</evidence>
<dbReference type="PANTHER" id="PTHR10978:SF5">
    <property type="entry name" value="SUCCINATE DEHYDROGENASE CYTOCHROME B560 SUBUNIT, MITOCHONDRIAL"/>
    <property type="match status" value="1"/>
</dbReference>
<feature type="transmembrane region" description="Helical" evidence="8">
    <location>
        <begin position="108"/>
        <end position="133"/>
    </location>
</feature>
<accession>A0A9P4JXP6</accession>
<sequence length="177" mass="19506">MSSQRIFQLGLRRVAAPGFRFQSAGRVVQRRFAATERVGQAEGDSILAKQRLRRPVSPHLSIFKPMITWYASSLHRISGVMLSGALYLFGFAYLAAPSMGWHLETPSMVAAVAAWPVFAKVGVKMVAAFPFFFHAINGLRHLTWDLGVGFANKTVIRTGWAAVALSTLVSLYFSTMV</sequence>
<dbReference type="AlphaFoldDB" id="A0A9P4JXP6"/>
<dbReference type="GO" id="GO:0006099">
    <property type="term" value="P:tricarboxylic acid cycle"/>
    <property type="evidence" value="ECO:0007669"/>
    <property type="project" value="InterPro"/>
</dbReference>
<evidence type="ECO:0000256" key="5">
    <source>
        <dbReference type="ARBA" id="ARBA00022989"/>
    </source>
</evidence>
<protein>
    <submittedName>
        <fullName evidence="9">Succinate dehydrogenase subunit C</fullName>
    </submittedName>
</protein>
<evidence type="ECO:0000256" key="7">
    <source>
        <dbReference type="ARBA" id="ARBA00023136"/>
    </source>
</evidence>
<dbReference type="SUPFAM" id="SSF81343">
    <property type="entry name" value="Fumarate reductase respiratory complex transmembrane subunits"/>
    <property type="match status" value="1"/>
</dbReference>
<keyword evidence="4" id="KW-0479">Metal-binding</keyword>
<dbReference type="CDD" id="cd03499">
    <property type="entry name" value="SQR_TypeC_SdhC"/>
    <property type="match status" value="1"/>
</dbReference>
<dbReference type="Gene3D" id="1.20.1300.10">
    <property type="entry name" value="Fumarate reductase/succinate dehydrogenase, transmembrane subunit"/>
    <property type="match status" value="1"/>
</dbReference>
<evidence type="ECO:0000256" key="6">
    <source>
        <dbReference type="ARBA" id="ARBA00023004"/>
    </source>
</evidence>
<dbReference type="GO" id="GO:0016020">
    <property type="term" value="C:membrane"/>
    <property type="evidence" value="ECO:0007669"/>
    <property type="project" value="UniProtKB-SubCell"/>
</dbReference>
<dbReference type="GO" id="GO:0009055">
    <property type="term" value="F:electron transfer activity"/>
    <property type="evidence" value="ECO:0007669"/>
    <property type="project" value="InterPro"/>
</dbReference>
<keyword evidence="3 8" id="KW-0812">Transmembrane</keyword>
<dbReference type="GO" id="GO:0046872">
    <property type="term" value="F:metal ion binding"/>
    <property type="evidence" value="ECO:0007669"/>
    <property type="project" value="UniProtKB-KW"/>
</dbReference>
<keyword evidence="2" id="KW-0349">Heme</keyword>
<keyword evidence="7 8" id="KW-0472">Membrane</keyword>
<dbReference type="GO" id="GO:0006121">
    <property type="term" value="P:mitochondrial electron transport, succinate to ubiquinone"/>
    <property type="evidence" value="ECO:0007669"/>
    <property type="project" value="TreeGrafter"/>
</dbReference>
<evidence type="ECO:0000313" key="10">
    <source>
        <dbReference type="Proteomes" id="UP000799536"/>
    </source>
</evidence>
<organism evidence="9 10">
    <name type="scientific">Delitschia confertaspora ATCC 74209</name>
    <dbReference type="NCBI Taxonomy" id="1513339"/>
    <lineage>
        <taxon>Eukaryota</taxon>
        <taxon>Fungi</taxon>
        <taxon>Dikarya</taxon>
        <taxon>Ascomycota</taxon>
        <taxon>Pezizomycotina</taxon>
        <taxon>Dothideomycetes</taxon>
        <taxon>Pleosporomycetidae</taxon>
        <taxon>Pleosporales</taxon>
        <taxon>Delitschiaceae</taxon>
        <taxon>Delitschia</taxon>
    </lineage>
</organism>
<comment type="subcellular location">
    <subcellularLocation>
        <location evidence="1">Membrane</location>
        <topology evidence="1">Multi-pass membrane protein</topology>
    </subcellularLocation>
</comment>
<comment type="caution">
    <text evidence="9">The sequence shown here is derived from an EMBL/GenBank/DDBJ whole genome shotgun (WGS) entry which is preliminary data.</text>
</comment>
<dbReference type="EMBL" id="ML993876">
    <property type="protein sequence ID" value="KAF2204433.1"/>
    <property type="molecule type" value="Genomic_DNA"/>
</dbReference>
<dbReference type="PROSITE" id="PS01000">
    <property type="entry name" value="SDH_CYT_1"/>
    <property type="match status" value="1"/>
</dbReference>
<dbReference type="PANTHER" id="PTHR10978">
    <property type="entry name" value="SUCCINATE DEHYDROGENASE CYTOCHROME B560 SUBUNIT"/>
    <property type="match status" value="1"/>
</dbReference>
<evidence type="ECO:0000256" key="8">
    <source>
        <dbReference type="SAM" id="Phobius"/>
    </source>
</evidence>
<dbReference type="PROSITE" id="PS01001">
    <property type="entry name" value="SDH_CYT_2"/>
    <property type="match status" value="1"/>
</dbReference>
<gene>
    <name evidence="9" type="ORF">GQ43DRAFT_387926</name>
</gene>
<evidence type="ECO:0000256" key="2">
    <source>
        <dbReference type="ARBA" id="ARBA00022617"/>
    </source>
</evidence>
<dbReference type="InterPro" id="IPR000701">
    <property type="entry name" value="SuccDH_FuR_B_TM-su"/>
</dbReference>
<name>A0A9P4JXP6_9PLEO</name>
<dbReference type="OrthoDB" id="588261at2759"/>
<dbReference type="NCBIfam" id="TIGR02970">
    <property type="entry name" value="succ_dehyd_cytB"/>
    <property type="match status" value="1"/>
</dbReference>
<feature type="transmembrane region" description="Helical" evidence="8">
    <location>
        <begin position="74"/>
        <end position="96"/>
    </location>
</feature>
<keyword evidence="5 8" id="KW-1133">Transmembrane helix</keyword>
<dbReference type="Pfam" id="PF01127">
    <property type="entry name" value="Sdh_cyt"/>
    <property type="match status" value="1"/>
</dbReference>
<dbReference type="InterPro" id="IPR014314">
    <property type="entry name" value="Succ_DH_cytb556"/>
</dbReference>